<organism evidence="2">
    <name type="scientific">Fagus sylvatica</name>
    <name type="common">Beechnut</name>
    <dbReference type="NCBI Taxonomy" id="28930"/>
    <lineage>
        <taxon>Eukaryota</taxon>
        <taxon>Viridiplantae</taxon>
        <taxon>Streptophyta</taxon>
        <taxon>Embryophyta</taxon>
        <taxon>Tracheophyta</taxon>
        <taxon>Spermatophyta</taxon>
        <taxon>Magnoliopsida</taxon>
        <taxon>eudicotyledons</taxon>
        <taxon>Gunneridae</taxon>
        <taxon>Pentapetalae</taxon>
        <taxon>rosids</taxon>
        <taxon>fabids</taxon>
        <taxon>Fagales</taxon>
        <taxon>Fagaceae</taxon>
        <taxon>Fagus</taxon>
    </lineage>
</organism>
<evidence type="ECO:0000313" key="2">
    <source>
        <dbReference type="EMBL" id="SPD25585.1"/>
    </source>
</evidence>
<proteinExistence type="predicted"/>
<feature type="region of interest" description="Disordered" evidence="1">
    <location>
        <begin position="415"/>
        <end position="484"/>
    </location>
</feature>
<gene>
    <name evidence="2" type="ORF">FSB_LOCUS53467</name>
</gene>
<sequence length="484" mass="53803">MRRFRAKYLVPDNVRLRYFSSKNLPPLNGDEILVSVMSVVEGGVRFPLHPLLIDFLQTVNGCPDPNFLLDLHVPGYSGEPRGHTKGVKIQHLRRPIRTSERLASVLLGYFSSWSGTTWRAQGFHRSQETPVELTTLYVAQPATAAQTDDLPEFVPVGEIRARRRLPNRRHSLRLKRSRRLNKPRSSYVRPKRLRVAGERANVPGSSSNAEVWAPKMAVAGDPITTAHTVFETTDVEFSTRVAPGHYSGLLVLPGDSLIWDEHVLGQESSGTCLPQLGDGKLFTYAAQGVHAAEARIAGLHLEAKEKEERVADLLKTMKDKEAEQEKTLSDARSESDQEGEGGVRAERFERPNLTLMESRISEARAGGMRDGRAEGEQKALDEVAEQLELVYNKSFRDGWKAALKEAELRMTRPRKKWVMKGTKQKSKNSSAVKSSPLSFRRMTFPAPTPMVDVDPTPAPTGEPPAQEEATPLDSAPPESVPPNN</sequence>
<feature type="region of interest" description="Disordered" evidence="1">
    <location>
        <begin position="319"/>
        <end position="350"/>
    </location>
</feature>
<evidence type="ECO:0000256" key="1">
    <source>
        <dbReference type="SAM" id="MobiDB-lite"/>
    </source>
</evidence>
<dbReference type="EMBL" id="OIVN01006124">
    <property type="protein sequence ID" value="SPD25585.1"/>
    <property type="molecule type" value="Genomic_DNA"/>
</dbReference>
<dbReference type="AlphaFoldDB" id="A0A2N9IMK9"/>
<feature type="compositionally biased region" description="Basic residues" evidence="1">
    <location>
        <begin position="415"/>
        <end position="426"/>
    </location>
</feature>
<reference evidence="2" key="1">
    <citation type="submission" date="2018-02" db="EMBL/GenBank/DDBJ databases">
        <authorList>
            <person name="Cohen D.B."/>
            <person name="Kent A.D."/>
        </authorList>
    </citation>
    <scope>NUCLEOTIDE SEQUENCE</scope>
</reference>
<protein>
    <submittedName>
        <fullName evidence="2">Uncharacterized protein</fullName>
    </submittedName>
</protein>
<feature type="compositionally biased region" description="Polar residues" evidence="1">
    <location>
        <begin position="427"/>
        <end position="437"/>
    </location>
</feature>
<name>A0A2N9IMK9_FAGSY</name>
<accession>A0A2N9IMK9</accession>